<proteinExistence type="predicted"/>
<gene>
    <name evidence="1" type="ORF">A2903_02045</name>
</gene>
<dbReference type="Pfam" id="PF20475">
    <property type="entry name" value="DUF6717"/>
    <property type="match status" value="1"/>
</dbReference>
<reference evidence="1 2" key="1">
    <citation type="journal article" date="2016" name="Nat. Commun.">
        <title>Thousands of microbial genomes shed light on interconnected biogeochemical processes in an aquifer system.</title>
        <authorList>
            <person name="Anantharaman K."/>
            <person name="Brown C.T."/>
            <person name="Hug L.A."/>
            <person name="Sharon I."/>
            <person name="Castelle C.J."/>
            <person name="Probst A.J."/>
            <person name="Thomas B.C."/>
            <person name="Singh A."/>
            <person name="Wilkins M.J."/>
            <person name="Karaoz U."/>
            <person name="Brodie E.L."/>
            <person name="Williams K.H."/>
            <person name="Hubbard S.S."/>
            <person name="Banfield J.F."/>
        </authorList>
    </citation>
    <scope>NUCLEOTIDE SEQUENCE [LARGE SCALE GENOMIC DNA]</scope>
</reference>
<evidence type="ECO:0000313" key="1">
    <source>
        <dbReference type="EMBL" id="OGI83152.1"/>
    </source>
</evidence>
<dbReference type="Proteomes" id="UP000178184">
    <property type="component" value="Unassembled WGS sequence"/>
</dbReference>
<name>A0A1F6WML0_9BACT</name>
<sequence length="119" mass="14014">MKIEFNKDIQGRWYVDLPDYDGPKENLEMVSGADNMMEILSEGKGTVVLKMDKEPWDWAYVLELVRIPSKEEMPNGGAFYKFGFYKGIHINLPIWLCDVVKFKFKNFPKYIYFTVIDND</sequence>
<protein>
    <submittedName>
        <fullName evidence="1">Uncharacterized protein</fullName>
    </submittedName>
</protein>
<accession>A0A1F6WML0</accession>
<dbReference type="EMBL" id="MFUO01000036">
    <property type="protein sequence ID" value="OGI83152.1"/>
    <property type="molecule type" value="Genomic_DNA"/>
</dbReference>
<dbReference type="AlphaFoldDB" id="A0A1F6WML0"/>
<comment type="caution">
    <text evidence="1">The sequence shown here is derived from an EMBL/GenBank/DDBJ whole genome shotgun (WGS) entry which is preliminary data.</text>
</comment>
<dbReference type="InterPro" id="IPR046562">
    <property type="entry name" value="DUF6717"/>
</dbReference>
<organism evidence="1 2">
    <name type="scientific">Candidatus Nomurabacteria bacterium RIFCSPLOWO2_01_FULL_33_17</name>
    <dbReference type="NCBI Taxonomy" id="1801764"/>
    <lineage>
        <taxon>Bacteria</taxon>
        <taxon>Candidatus Nomuraibacteriota</taxon>
    </lineage>
</organism>
<evidence type="ECO:0000313" key="2">
    <source>
        <dbReference type="Proteomes" id="UP000178184"/>
    </source>
</evidence>